<dbReference type="InterPro" id="IPR051813">
    <property type="entry name" value="HepT_RNase_toxin"/>
</dbReference>
<evidence type="ECO:0000313" key="6">
    <source>
        <dbReference type="EMBL" id="MDJ1172394.1"/>
    </source>
</evidence>
<keyword evidence="2" id="KW-1277">Toxin-antitoxin system</keyword>
<evidence type="ECO:0000256" key="4">
    <source>
        <dbReference type="ARBA" id="ARBA00022741"/>
    </source>
</evidence>
<dbReference type="Pfam" id="PF01934">
    <property type="entry name" value="HepT-like"/>
    <property type="match status" value="1"/>
</dbReference>
<reference evidence="6 7" key="1">
    <citation type="submission" date="2023-01" db="EMBL/GenBank/DDBJ databases">
        <title>Novel diversity within Roseofilum (Cyanobacteria; Desertifilaceae) from marine benthic mats with descriptions of four novel species.</title>
        <authorList>
            <person name="Wang Y."/>
            <person name="Berthold D.E."/>
            <person name="Hu J."/>
            <person name="Lefler F.W."/>
            <person name="Laughinghouse H.D. IV."/>
        </authorList>
    </citation>
    <scope>NUCLEOTIDE SEQUENCE [LARGE SCALE GENOMIC DNA]</scope>
    <source>
        <strain evidence="6 7">BLCC-M154</strain>
    </source>
</reference>
<protein>
    <submittedName>
        <fullName evidence="6">DUF86 domain-containing protein</fullName>
    </submittedName>
</protein>
<keyword evidence="5" id="KW-0378">Hydrolase</keyword>
<keyword evidence="3" id="KW-0540">Nuclease</keyword>
<dbReference type="InterPro" id="IPR008201">
    <property type="entry name" value="HepT-like"/>
</dbReference>
<evidence type="ECO:0000256" key="3">
    <source>
        <dbReference type="ARBA" id="ARBA00022722"/>
    </source>
</evidence>
<dbReference type="EMBL" id="JAQOSP010000150">
    <property type="protein sequence ID" value="MDJ1172394.1"/>
    <property type="molecule type" value="Genomic_DNA"/>
</dbReference>
<keyword evidence="7" id="KW-1185">Reference proteome</keyword>
<keyword evidence="4" id="KW-0547">Nucleotide-binding</keyword>
<evidence type="ECO:0000256" key="1">
    <source>
        <dbReference type="ARBA" id="ARBA00022553"/>
    </source>
</evidence>
<accession>A0ABT7AZP4</accession>
<gene>
    <name evidence="6" type="ORF">PMG71_23470</name>
</gene>
<keyword evidence="1" id="KW-0597">Phosphoprotein</keyword>
<organism evidence="6 7">
    <name type="scientific">Roseofilum acuticapitatum BLCC-M154</name>
    <dbReference type="NCBI Taxonomy" id="3022444"/>
    <lineage>
        <taxon>Bacteria</taxon>
        <taxon>Bacillati</taxon>
        <taxon>Cyanobacteriota</taxon>
        <taxon>Cyanophyceae</taxon>
        <taxon>Desertifilales</taxon>
        <taxon>Desertifilaceae</taxon>
        <taxon>Roseofilum</taxon>
        <taxon>Roseofilum acuticapitatum</taxon>
    </lineage>
</organism>
<evidence type="ECO:0000313" key="7">
    <source>
        <dbReference type="Proteomes" id="UP001235303"/>
    </source>
</evidence>
<evidence type="ECO:0000256" key="2">
    <source>
        <dbReference type="ARBA" id="ARBA00022649"/>
    </source>
</evidence>
<comment type="caution">
    <text evidence="6">The sequence shown here is derived from an EMBL/GenBank/DDBJ whole genome shotgun (WGS) entry which is preliminary data.</text>
</comment>
<dbReference type="PANTHER" id="PTHR34139">
    <property type="entry name" value="UPF0331 PROTEIN MJ0127"/>
    <property type="match status" value="1"/>
</dbReference>
<dbReference type="PANTHER" id="PTHR34139:SF1">
    <property type="entry name" value="RNASE MJ1380-RELATED"/>
    <property type="match status" value="1"/>
</dbReference>
<dbReference type="RefSeq" id="WP_283756144.1">
    <property type="nucleotide sequence ID" value="NZ_JAQOSP010000150.1"/>
</dbReference>
<dbReference type="Proteomes" id="UP001235303">
    <property type="component" value="Unassembled WGS sequence"/>
</dbReference>
<evidence type="ECO:0000256" key="5">
    <source>
        <dbReference type="ARBA" id="ARBA00022801"/>
    </source>
</evidence>
<name>A0ABT7AZP4_9CYAN</name>
<proteinExistence type="predicted"/>
<sequence>MSQKDNSVYIGHMIDTANKALGFVSGVSREEFDNNEQLRLAITHLLQVIGEAARRVSPDFREAYPQIPWKAIVGMRSKVVHDYLNVDEDVVWNTVINDLSPLVASLKNIISDIEKSG</sequence>